<dbReference type="InterPro" id="IPR037038">
    <property type="entry name" value="HepT-like_sf"/>
</dbReference>
<evidence type="ECO:0000256" key="2">
    <source>
        <dbReference type="ARBA" id="ARBA00022722"/>
    </source>
</evidence>
<dbReference type="EMBL" id="CP016808">
    <property type="protein sequence ID" value="ANY68506.1"/>
    <property type="molecule type" value="Genomic_DNA"/>
</dbReference>
<evidence type="ECO:0008006" key="6">
    <source>
        <dbReference type="Google" id="ProtNLM"/>
    </source>
</evidence>
<dbReference type="GO" id="GO:0016787">
    <property type="term" value="F:hydrolase activity"/>
    <property type="evidence" value="ECO:0007669"/>
    <property type="project" value="UniProtKB-KW"/>
</dbReference>
<organism evidence="5">
    <name type="scientific">Paenibacillus sp. BIHB 4019</name>
    <dbReference type="NCBI Taxonomy" id="1870819"/>
    <lineage>
        <taxon>Bacteria</taxon>
        <taxon>Bacillati</taxon>
        <taxon>Bacillota</taxon>
        <taxon>Bacilli</taxon>
        <taxon>Bacillales</taxon>
        <taxon>Paenibacillaceae</taxon>
        <taxon>Paenibacillus</taxon>
    </lineage>
</organism>
<dbReference type="Gene3D" id="1.20.120.580">
    <property type="entry name" value="bsu32300-like"/>
    <property type="match status" value="1"/>
</dbReference>
<dbReference type="InterPro" id="IPR052379">
    <property type="entry name" value="Type_VII_TA_RNase"/>
</dbReference>
<evidence type="ECO:0000256" key="1">
    <source>
        <dbReference type="ARBA" id="ARBA00022649"/>
    </source>
</evidence>
<gene>
    <name evidence="5" type="ORF">BBD42_20030</name>
</gene>
<reference evidence="5" key="1">
    <citation type="submission" date="2016-08" db="EMBL/GenBank/DDBJ databases">
        <title>Complete Genome Seqeunce of Paenibacillus sp. BIHB 4019 from tea rhizoplane.</title>
        <authorList>
            <person name="Thakur R."/>
            <person name="Swarnkar M.K."/>
            <person name="Gulati A."/>
        </authorList>
    </citation>
    <scope>NUCLEOTIDE SEQUENCE [LARGE SCALE GENOMIC DNA]</scope>
    <source>
        <strain evidence="5">BIHB4019</strain>
    </source>
</reference>
<keyword evidence="3" id="KW-0378">Hydrolase</keyword>
<protein>
    <recommendedName>
        <fullName evidence="6">DUF86 domain-containing protein</fullName>
    </recommendedName>
</protein>
<evidence type="ECO:0000256" key="4">
    <source>
        <dbReference type="ARBA" id="ARBA00024207"/>
    </source>
</evidence>
<dbReference type="InterPro" id="IPR008201">
    <property type="entry name" value="HepT-like"/>
</dbReference>
<dbReference type="GO" id="GO:0110001">
    <property type="term" value="C:toxin-antitoxin complex"/>
    <property type="evidence" value="ECO:0007669"/>
    <property type="project" value="InterPro"/>
</dbReference>
<keyword evidence="1" id="KW-1277">Toxin-antitoxin system</keyword>
<evidence type="ECO:0000313" key="5">
    <source>
        <dbReference type="EMBL" id="ANY68506.1"/>
    </source>
</evidence>
<sequence>MYYVNREQIAVRLNAIPDISEALTSIAAEWNGSMLQGLAQERALHLAVETVTDVGSYLIDGFMMRDASSYEDIVDVTGAEGVFSAELLPTFKQLVQLRRPLVQQYYEWQRGELHPLTSQLAPQLLRFKQEVELYLERELVDFEGKV</sequence>
<evidence type="ECO:0000256" key="3">
    <source>
        <dbReference type="ARBA" id="ARBA00022801"/>
    </source>
</evidence>
<dbReference type="Pfam" id="PF01934">
    <property type="entry name" value="HepT-like"/>
    <property type="match status" value="1"/>
</dbReference>
<name>A0A1B2DLC2_9BACL</name>
<dbReference type="PANTHER" id="PTHR33397">
    <property type="entry name" value="UPF0331 PROTEIN YUTE"/>
    <property type="match status" value="1"/>
</dbReference>
<dbReference type="RefSeq" id="WP_099519642.1">
    <property type="nucleotide sequence ID" value="NZ_CP016808.1"/>
</dbReference>
<keyword evidence="2" id="KW-0540">Nuclease</keyword>
<comment type="similarity">
    <text evidence="4">Belongs to the HepT RNase toxin family.</text>
</comment>
<accession>A0A1B2DLC2</accession>
<dbReference type="GO" id="GO:0004540">
    <property type="term" value="F:RNA nuclease activity"/>
    <property type="evidence" value="ECO:0007669"/>
    <property type="project" value="InterPro"/>
</dbReference>
<proteinExistence type="inferred from homology"/>
<dbReference type="AlphaFoldDB" id="A0A1B2DLC2"/>
<dbReference type="PANTHER" id="PTHR33397:SF5">
    <property type="entry name" value="RNASE YUTE-RELATED"/>
    <property type="match status" value="1"/>
</dbReference>